<keyword evidence="1" id="KW-0677">Repeat</keyword>
<dbReference type="Proteomes" id="UP000794436">
    <property type="component" value="Unassembled WGS sequence"/>
</dbReference>
<keyword evidence="2" id="KW-1015">Disulfide bond</keyword>
<dbReference type="OrthoDB" id="156202at2759"/>
<dbReference type="PANTHER" id="PTHR33946">
    <property type="match status" value="1"/>
</dbReference>
<protein>
    <recommendedName>
        <fullName evidence="3">Apple domain-containing protein</fullName>
    </recommendedName>
</protein>
<feature type="domain" description="Apple" evidence="3">
    <location>
        <begin position="50"/>
        <end position="120"/>
    </location>
</feature>
<dbReference type="Gene3D" id="3.50.4.10">
    <property type="entry name" value="Hepatocyte Growth Factor"/>
    <property type="match status" value="5"/>
</dbReference>
<evidence type="ECO:0000313" key="4">
    <source>
        <dbReference type="EMBL" id="TMW65403.1"/>
    </source>
</evidence>
<dbReference type="Pfam" id="PF14295">
    <property type="entry name" value="PAN_4"/>
    <property type="match status" value="5"/>
</dbReference>
<reference evidence="4" key="1">
    <citation type="submission" date="2019-03" db="EMBL/GenBank/DDBJ databases">
        <title>Long read genome sequence of the mycoparasitic Pythium oligandrum ATCC 38472 isolated from sugarbeet rhizosphere.</title>
        <authorList>
            <person name="Gaulin E."/>
        </authorList>
    </citation>
    <scope>NUCLEOTIDE SEQUENCE</scope>
    <source>
        <strain evidence="4">ATCC 38472_TT</strain>
    </source>
</reference>
<evidence type="ECO:0000256" key="2">
    <source>
        <dbReference type="ARBA" id="ARBA00023157"/>
    </source>
</evidence>
<dbReference type="PANTHER" id="PTHR33946:SF4">
    <property type="entry name" value="COAGULATION FACTOR XI"/>
    <property type="match status" value="1"/>
</dbReference>
<dbReference type="InterPro" id="IPR003609">
    <property type="entry name" value="Pan_app"/>
</dbReference>
<evidence type="ECO:0000256" key="1">
    <source>
        <dbReference type="ARBA" id="ARBA00022737"/>
    </source>
</evidence>
<dbReference type="InterPro" id="IPR000177">
    <property type="entry name" value="Apple"/>
</dbReference>
<evidence type="ECO:0000313" key="5">
    <source>
        <dbReference type="Proteomes" id="UP000794436"/>
    </source>
</evidence>
<sequence>MLHDDRLWCLLLDQPERRHLLAQEWPWGHQCQLNNVKSALFYVGYTNPVCVLRADVDYAGNDIGRASATKADDCCDICHKYAGCRAYTWTNQGGGTCWLKSKNGGETYKVGAMSAEAYPCSQPPTPSCSLENDVDYIDNDIGNKPSSTAGGCCDICKNTDKCVAFSWTNQNGGTCWLKSAKGSTAQKAGVISSQVSPNPPGPTCILETDVDFIGNDVGSKASSSAGGCCDICRATTNCVAFSWTNQDGGTCYLKSRTDKKATKSGAISSQVLDNPPAPSCTLEADVDYVGNDIGSKASPTAGGCCDICKNSQGCAAFSWTNQNGGTCWLKSSKGSTTQKPGVISSQVAPNPPTPSYNLENDVDYVGNDIGSALSTDPAQCCTICKATQGCKAFSWSGFQGGTCWLKNSKTATKSSPGVKSGVI</sequence>
<dbReference type="CDD" id="cd01100">
    <property type="entry name" value="APPLE_Factor_XI_like"/>
    <property type="match status" value="5"/>
</dbReference>
<dbReference type="EMBL" id="SPLM01000037">
    <property type="protein sequence ID" value="TMW65403.1"/>
    <property type="molecule type" value="Genomic_DNA"/>
</dbReference>
<dbReference type="PROSITE" id="PS50948">
    <property type="entry name" value="PAN"/>
    <property type="match status" value="1"/>
</dbReference>
<dbReference type="GO" id="GO:0005576">
    <property type="term" value="C:extracellular region"/>
    <property type="evidence" value="ECO:0007669"/>
    <property type="project" value="InterPro"/>
</dbReference>
<organism evidence="4 5">
    <name type="scientific">Pythium oligandrum</name>
    <name type="common">Mycoparasitic fungus</name>
    <dbReference type="NCBI Taxonomy" id="41045"/>
    <lineage>
        <taxon>Eukaryota</taxon>
        <taxon>Sar</taxon>
        <taxon>Stramenopiles</taxon>
        <taxon>Oomycota</taxon>
        <taxon>Peronosporomycetes</taxon>
        <taxon>Pythiales</taxon>
        <taxon>Pythiaceae</taxon>
        <taxon>Pythium</taxon>
    </lineage>
</organism>
<gene>
    <name evidence="4" type="ORF">Poli38472_008045</name>
</gene>
<dbReference type="GO" id="GO:0006508">
    <property type="term" value="P:proteolysis"/>
    <property type="evidence" value="ECO:0007669"/>
    <property type="project" value="InterPro"/>
</dbReference>
<keyword evidence="5" id="KW-1185">Reference proteome</keyword>
<name>A0A8K1CM20_PYTOL</name>
<proteinExistence type="predicted"/>
<accession>A0A8K1CM20</accession>
<dbReference type="AlphaFoldDB" id="A0A8K1CM20"/>
<comment type="caution">
    <text evidence="4">The sequence shown here is derived from an EMBL/GenBank/DDBJ whole genome shotgun (WGS) entry which is preliminary data.</text>
</comment>
<evidence type="ECO:0000259" key="3">
    <source>
        <dbReference type="PROSITE" id="PS50948"/>
    </source>
</evidence>
<dbReference type="SMART" id="SM00223">
    <property type="entry name" value="APPLE"/>
    <property type="match status" value="5"/>
</dbReference>